<comment type="function">
    <text evidence="9">Part of the tripartite ATP-independent periplasmic (TRAP) transport system.</text>
</comment>
<dbReference type="InterPro" id="IPR007387">
    <property type="entry name" value="TRAP_DctQ"/>
</dbReference>
<keyword evidence="5 9" id="KW-0812">Transmembrane</keyword>
<evidence type="ECO:0000256" key="9">
    <source>
        <dbReference type="RuleBase" id="RU369079"/>
    </source>
</evidence>
<name>A0A7R6SXB8_9GAMM</name>
<reference evidence="11 12" key="1">
    <citation type="journal article" date="2008" name="Int. J. Syst. Evol. Microbiol.">
        <title>Neptunomonas japonica sp. nov., an Osedax japonicus symbiont-like bacterium isolated from sediment adjacent to sperm whale carcasses off Kagoshima, Japan.</title>
        <authorList>
            <person name="Miyazaki M."/>
            <person name="Nogi Y."/>
            <person name="Fujiwara Y."/>
            <person name="Kawato M."/>
            <person name="Kubokawa K."/>
            <person name="Horikoshi K."/>
        </authorList>
    </citation>
    <scope>NUCLEOTIDE SEQUENCE [LARGE SCALE GENOMIC DNA]</scope>
    <source>
        <strain evidence="11 12">JAMM 1380</strain>
    </source>
</reference>
<protein>
    <recommendedName>
        <fullName evidence="9">TRAP transporter small permease protein</fullName>
    </recommendedName>
</protein>
<dbReference type="KEGG" id="njp:NEJAP_3681"/>
<evidence type="ECO:0000313" key="12">
    <source>
        <dbReference type="Proteomes" id="UP000595332"/>
    </source>
</evidence>
<evidence type="ECO:0000256" key="2">
    <source>
        <dbReference type="ARBA" id="ARBA00022448"/>
    </source>
</evidence>
<evidence type="ECO:0000256" key="8">
    <source>
        <dbReference type="ARBA" id="ARBA00038436"/>
    </source>
</evidence>
<keyword evidence="4 9" id="KW-0997">Cell inner membrane</keyword>
<proteinExistence type="inferred from homology"/>
<comment type="subcellular location">
    <subcellularLocation>
        <location evidence="1 9">Cell inner membrane</location>
        <topology evidence="1 9">Multi-pass membrane protein</topology>
    </subcellularLocation>
</comment>
<dbReference type="Pfam" id="PF04290">
    <property type="entry name" value="DctQ"/>
    <property type="match status" value="1"/>
</dbReference>
<evidence type="ECO:0000256" key="3">
    <source>
        <dbReference type="ARBA" id="ARBA00022475"/>
    </source>
</evidence>
<dbReference type="EMBL" id="AP014546">
    <property type="protein sequence ID" value="BBB31619.1"/>
    <property type="molecule type" value="Genomic_DNA"/>
</dbReference>
<dbReference type="AlphaFoldDB" id="A0A7R6SXB8"/>
<evidence type="ECO:0000259" key="10">
    <source>
        <dbReference type="Pfam" id="PF04290"/>
    </source>
</evidence>
<gene>
    <name evidence="11" type="ORF">NEJAP_3681</name>
</gene>
<organism evidence="11 12">
    <name type="scientific">Neptunomonas japonica JAMM 1380</name>
    <dbReference type="NCBI Taxonomy" id="1441457"/>
    <lineage>
        <taxon>Bacteria</taxon>
        <taxon>Pseudomonadati</taxon>
        <taxon>Pseudomonadota</taxon>
        <taxon>Gammaproteobacteria</taxon>
        <taxon>Oceanospirillales</taxon>
        <taxon>Oceanospirillaceae</taxon>
        <taxon>Neptunomonas</taxon>
    </lineage>
</organism>
<feature type="domain" description="Tripartite ATP-independent periplasmic transporters DctQ component" evidence="10">
    <location>
        <begin position="54"/>
        <end position="185"/>
    </location>
</feature>
<feature type="transmembrane region" description="Helical" evidence="9">
    <location>
        <begin position="117"/>
        <end position="142"/>
    </location>
</feature>
<evidence type="ECO:0000256" key="6">
    <source>
        <dbReference type="ARBA" id="ARBA00022989"/>
    </source>
</evidence>
<keyword evidence="7 9" id="KW-0472">Membrane</keyword>
<sequence length="204" mass="23377">MPQDKGGNGRPIATLMDLDHFNHHTELPHTRLSSLIDQVLLKIGNLMSWTWVILMVVIILNVVMRYLFDQGRIEFEELQWHLYAIGWLFGLSYCFIADDHVRVDLIHDRLSLKAQTWIELLGIVFLLIPFLALVLLYAVPFILYSWELSEVSDAPGGLPYRWAIKSVLFIGFGLLALAALSRLSRVCALLFLRQNSPFILAETK</sequence>
<keyword evidence="6 9" id="KW-1133">Transmembrane helix</keyword>
<dbReference type="GO" id="GO:0022857">
    <property type="term" value="F:transmembrane transporter activity"/>
    <property type="evidence" value="ECO:0007669"/>
    <property type="project" value="UniProtKB-UniRule"/>
</dbReference>
<evidence type="ECO:0000256" key="4">
    <source>
        <dbReference type="ARBA" id="ARBA00022519"/>
    </source>
</evidence>
<comment type="subunit">
    <text evidence="9">The complex comprises the extracytoplasmic solute receptor protein and the two transmembrane proteins.</text>
</comment>
<keyword evidence="2 9" id="KW-0813">Transport</keyword>
<feature type="transmembrane region" description="Helical" evidence="9">
    <location>
        <begin position="80"/>
        <end position="96"/>
    </location>
</feature>
<dbReference type="InterPro" id="IPR055348">
    <property type="entry name" value="DctQ"/>
</dbReference>
<comment type="similarity">
    <text evidence="8 9">Belongs to the TRAP transporter small permease family.</text>
</comment>
<evidence type="ECO:0000256" key="7">
    <source>
        <dbReference type="ARBA" id="ARBA00023136"/>
    </source>
</evidence>
<dbReference type="PANTHER" id="PTHR35011:SF4">
    <property type="entry name" value="SLL1102 PROTEIN"/>
    <property type="match status" value="1"/>
</dbReference>
<dbReference type="PANTHER" id="PTHR35011">
    <property type="entry name" value="2,3-DIKETO-L-GULONATE TRAP TRANSPORTER SMALL PERMEASE PROTEIN YIAM"/>
    <property type="match status" value="1"/>
</dbReference>
<feature type="transmembrane region" description="Helical" evidence="9">
    <location>
        <begin position="162"/>
        <end position="183"/>
    </location>
</feature>
<evidence type="ECO:0000256" key="5">
    <source>
        <dbReference type="ARBA" id="ARBA00022692"/>
    </source>
</evidence>
<evidence type="ECO:0000256" key="1">
    <source>
        <dbReference type="ARBA" id="ARBA00004429"/>
    </source>
</evidence>
<dbReference type="GO" id="GO:0005886">
    <property type="term" value="C:plasma membrane"/>
    <property type="evidence" value="ECO:0007669"/>
    <property type="project" value="UniProtKB-SubCell"/>
</dbReference>
<evidence type="ECO:0000313" key="11">
    <source>
        <dbReference type="EMBL" id="BBB31619.1"/>
    </source>
</evidence>
<keyword evidence="3" id="KW-1003">Cell membrane</keyword>
<keyword evidence="12" id="KW-1185">Reference proteome</keyword>
<accession>A0A7R6SXB8</accession>
<dbReference type="Proteomes" id="UP000595332">
    <property type="component" value="Chromosome"/>
</dbReference>
<feature type="transmembrane region" description="Helical" evidence="9">
    <location>
        <begin position="49"/>
        <end position="68"/>
    </location>
</feature>